<reference evidence="3" key="1">
    <citation type="submission" date="2017-03" db="EMBL/GenBank/DDBJ databases">
        <title>Phytopthora megakarya and P. palmivora, two closely related causual agents of cacao black pod achieved similar genome size and gene model numbers by different mechanisms.</title>
        <authorList>
            <person name="Ali S."/>
            <person name="Shao J."/>
            <person name="Larry D.J."/>
            <person name="Kronmiller B."/>
            <person name="Shen D."/>
            <person name="Strem M.D."/>
            <person name="Melnick R.L."/>
            <person name="Guiltinan M.J."/>
            <person name="Tyler B.M."/>
            <person name="Meinhardt L.W."/>
            <person name="Bailey B.A."/>
        </authorList>
    </citation>
    <scope>NUCLEOTIDE SEQUENCE [LARGE SCALE GENOMIC DNA]</scope>
    <source>
        <strain evidence="3">zdho120</strain>
    </source>
</reference>
<organism evidence="2 3">
    <name type="scientific">Phytophthora megakarya</name>
    <dbReference type="NCBI Taxonomy" id="4795"/>
    <lineage>
        <taxon>Eukaryota</taxon>
        <taxon>Sar</taxon>
        <taxon>Stramenopiles</taxon>
        <taxon>Oomycota</taxon>
        <taxon>Peronosporomycetes</taxon>
        <taxon>Peronosporales</taxon>
        <taxon>Peronosporaceae</taxon>
        <taxon>Phytophthora</taxon>
    </lineage>
</organism>
<protein>
    <submittedName>
        <fullName evidence="2">RxLR effector protein</fullName>
    </submittedName>
</protein>
<dbReference type="Proteomes" id="UP000198211">
    <property type="component" value="Unassembled WGS sequence"/>
</dbReference>
<feature type="chain" id="PRO_5013393458" evidence="1">
    <location>
        <begin position="23"/>
        <end position="58"/>
    </location>
</feature>
<gene>
    <name evidence="2" type="ORF">PHMEG_00037189</name>
</gene>
<feature type="non-terminal residue" evidence="2">
    <location>
        <position position="58"/>
    </location>
</feature>
<sequence length="58" mass="6403">MRFLYIILLCGVIIESVSITNANTTSKSSDPGDSATTIATSRFLRIYDKDDDERAFGI</sequence>
<evidence type="ECO:0000313" key="2">
    <source>
        <dbReference type="EMBL" id="OWY93425.1"/>
    </source>
</evidence>
<accession>A0A225UK73</accession>
<evidence type="ECO:0000313" key="3">
    <source>
        <dbReference type="Proteomes" id="UP000198211"/>
    </source>
</evidence>
<name>A0A225UK73_9STRA</name>
<comment type="caution">
    <text evidence="2">The sequence shown here is derived from an EMBL/GenBank/DDBJ whole genome shotgun (WGS) entry which is preliminary data.</text>
</comment>
<dbReference type="EMBL" id="NBNE01016117">
    <property type="protein sequence ID" value="OWY93425.1"/>
    <property type="molecule type" value="Genomic_DNA"/>
</dbReference>
<feature type="signal peptide" evidence="1">
    <location>
        <begin position="1"/>
        <end position="22"/>
    </location>
</feature>
<proteinExistence type="predicted"/>
<evidence type="ECO:0000256" key="1">
    <source>
        <dbReference type="SAM" id="SignalP"/>
    </source>
</evidence>
<dbReference type="AlphaFoldDB" id="A0A225UK73"/>
<keyword evidence="3" id="KW-1185">Reference proteome</keyword>
<keyword evidence="1" id="KW-0732">Signal</keyword>